<feature type="region of interest" description="Disordered" evidence="5">
    <location>
        <begin position="48"/>
        <end position="71"/>
    </location>
</feature>
<dbReference type="PANTHER" id="PTHR12202">
    <property type="entry name" value="ESF1 HOMOLOG"/>
    <property type="match status" value="1"/>
</dbReference>
<evidence type="ECO:0000256" key="2">
    <source>
        <dbReference type="ARBA" id="ARBA00009087"/>
    </source>
</evidence>
<feature type="region of interest" description="Disordered" evidence="5">
    <location>
        <begin position="354"/>
        <end position="377"/>
    </location>
</feature>
<sequence>MDWRHVRAVDLYAVLRSFLPKVGEIVSVRVYPSDFGIQRMKEEEIHGPVGLFESENRRNGEDDDEEEEEDINYERLRDYEKSRLRYYYAVVECDSVATAEHLYKACDGLEFERSSNVLDLRFIPDSMEFKHQPRDVATELPTGYEGLDFHTKALQHSSIPISWDEDEPQRVKTLKRKFNADQLAELELKEFLASDESESENYENDDATEDKSDKKPKKQDKYRALIQSDDGSDGDGEEEGQDMEITFNTGLEEISKRILEKRDKGPETVWEAELRKKREKRKACKNISKNSMEDESGGDDEEGTEQADDFFVEEPSVKKGKKKDARGKGDKDKHTKDLEAEASRAELELLVADDNGNNNGLRGYNLKPIKAKGKGGKEVLDEEKLPTVDYDDARFSALFTSPLFAMDPTDPQFKRSAAYARQVAQRQHKVNQQEVEGEEHRKVTAKAQLLSDVPITSKDEVANSDRLPSNKKKHELSSLLRSIKTKSKQVQSPSIGKKPKKEANSQPRKKDGMLKPELLNLVQSVKKKAQA</sequence>
<dbReference type="InterPro" id="IPR056750">
    <property type="entry name" value="RRM_ESF1"/>
</dbReference>
<feature type="compositionally biased region" description="Acidic residues" evidence="5">
    <location>
        <begin position="194"/>
        <end position="208"/>
    </location>
</feature>
<feature type="region of interest" description="Disordered" evidence="5">
    <location>
        <begin position="194"/>
        <end position="339"/>
    </location>
</feature>
<comment type="similarity">
    <text evidence="2">Belongs to the ESF1 family.</text>
</comment>
<dbReference type="Pfam" id="PF08159">
    <property type="entry name" value="NUC153"/>
    <property type="match status" value="1"/>
</dbReference>
<feature type="compositionally biased region" description="Acidic residues" evidence="5">
    <location>
        <begin position="230"/>
        <end position="242"/>
    </location>
</feature>
<protein>
    <submittedName>
        <fullName evidence="8">Uncharacterized protein MANES_10G142700</fullName>
    </submittedName>
</protein>
<feature type="domain" description="NUC153" evidence="6">
    <location>
        <begin position="392"/>
        <end position="417"/>
    </location>
</feature>
<comment type="subcellular location">
    <subcellularLocation>
        <location evidence="1">Nucleus</location>
        <location evidence="1">Nucleolus</location>
    </subcellularLocation>
</comment>
<evidence type="ECO:0000256" key="1">
    <source>
        <dbReference type="ARBA" id="ARBA00004604"/>
    </source>
</evidence>
<feature type="compositionally biased region" description="Basic and acidic residues" evidence="5">
    <location>
        <begin position="326"/>
        <end position="339"/>
    </location>
</feature>
<dbReference type="InterPro" id="IPR012580">
    <property type="entry name" value="NUC153"/>
</dbReference>
<dbReference type="EMBL" id="GGEC01034100">
    <property type="protein sequence ID" value="MBX14584.1"/>
    <property type="molecule type" value="Transcribed_RNA"/>
</dbReference>
<accession>A0A2P2L9F4</accession>
<reference evidence="8" key="1">
    <citation type="submission" date="2018-02" db="EMBL/GenBank/DDBJ databases">
        <title>Rhizophora mucronata_Transcriptome.</title>
        <authorList>
            <person name="Meera S.P."/>
            <person name="Sreeshan A."/>
            <person name="Augustine A."/>
        </authorList>
    </citation>
    <scope>NUCLEOTIDE SEQUENCE</scope>
    <source>
        <tissue evidence="8">Leaf</tissue>
    </source>
</reference>
<dbReference type="GO" id="GO:0006364">
    <property type="term" value="P:rRNA processing"/>
    <property type="evidence" value="ECO:0007669"/>
    <property type="project" value="InterPro"/>
</dbReference>
<feature type="compositionally biased region" description="Basic and acidic residues" evidence="5">
    <location>
        <begin position="209"/>
        <end position="223"/>
    </location>
</feature>
<name>A0A2P2L9F4_RHIMU</name>
<dbReference type="Pfam" id="PF25121">
    <property type="entry name" value="RRM_ESF1"/>
    <property type="match status" value="1"/>
</dbReference>
<evidence type="ECO:0000259" key="6">
    <source>
        <dbReference type="Pfam" id="PF08159"/>
    </source>
</evidence>
<feature type="region of interest" description="Disordered" evidence="5">
    <location>
        <begin position="417"/>
        <end position="531"/>
    </location>
</feature>
<dbReference type="GO" id="GO:0005730">
    <property type="term" value="C:nucleolus"/>
    <property type="evidence" value="ECO:0007669"/>
    <property type="project" value="UniProtKB-SubCell"/>
</dbReference>
<keyword evidence="3" id="KW-0175">Coiled coil</keyword>
<dbReference type="AlphaFoldDB" id="A0A2P2L9F4"/>
<feature type="compositionally biased region" description="Acidic residues" evidence="5">
    <location>
        <begin position="293"/>
        <end position="312"/>
    </location>
</feature>
<evidence type="ECO:0000256" key="5">
    <source>
        <dbReference type="SAM" id="MobiDB-lite"/>
    </source>
</evidence>
<evidence type="ECO:0000256" key="3">
    <source>
        <dbReference type="ARBA" id="ARBA00023054"/>
    </source>
</evidence>
<feature type="domain" description="ESF1 RRM" evidence="7">
    <location>
        <begin position="1"/>
        <end position="138"/>
    </location>
</feature>
<dbReference type="PANTHER" id="PTHR12202:SF0">
    <property type="entry name" value="ESF1 HOMOLOG"/>
    <property type="match status" value="1"/>
</dbReference>
<dbReference type="GO" id="GO:0003723">
    <property type="term" value="F:RNA binding"/>
    <property type="evidence" value="ECO:0007669"/>
    <property type="project" value="TreeGrafter"/>
</dbReference>
<dbReference type="InterPro" id="IPR039754">
    <property type="entry name" value="Esf1"/>
</dbReference>
<proteinExistence type="inferred from homology"/>
<evidence type="ECO:0000256" key="4">
    <source>
        <dbReference type="ARBA" id="ARBA00023242"/>
    </source>
</evidence>
<evidence type="ECO:0000259" key="7">
    <source>
        <dbReference type="Pfam" id="PF25121"/>
    </source>
</evidence>
<evidence type="ECO:0000313" key="8">
    <source>
        <dbReference type="EMBL" id="MBX14584.1"/>
    </source>
</evidence>
<keyword evidence="4" id="KW-0539">Nucleus</keyword>
<organism evidence="8">
    <name type="scientific">Rhizophora mucronata</name>
    <name type="common">Asiatic mangrove</name>
    <dbReference type="NCBI Taxonomy" id="61149"/>
    <lineage>
        <taxon>Eukaryota</taxon>
        <taxon>Viridiplantae</taxon>
        <taxon>Streptophyta</taxon>
        <taxon>Embryophyta</taxon>
        <taxon>Tracheophyta</taxon>
        <taxon>Spermatophyta</taxon>
        <taxon>Magnoliopsida</taxon>
        <taxon>eudicotyledons</taxon>
        <taxon>Gunneridae</taxon>
        <taxon>Pentapetalae</taxon>
        <taxon>rosids</taxon>
        <taxon>fabids</taxon>
        <taxon>Malpighiales</taxon>
        <taxon>Rhizophoraceae</taxon>
        <taxon>Rhizophora</taxon>
    </lineage>
</organism>
<feature type="compositionally biased region" description="Basic and acidic residues" evidence="5">
    <location>
        <begin position="253"/>
        <end position="276"/>
    </location>
</feature>
<feature type="compositionally biased region" description="Acidic residues" evidence="5">
    <location>
        <begin position="61"/>
        <end position="71"/>
    </location>
</feature>